<feature type="signal peptide" evidence="2">
    <location>
        <begin position="1"/>
        <end position="23"/>
    </location>
</feature>
<evidence type="ECO:0008006" key="5">
    <source>
        <dbReference type="Google" id="ProtNLM"/>
    </source>
</evidence>
<comment type="caution">
    <text evidence="3">The sequence shown here is derived from an EMBL/GenBank/DDBJ whole genome shotgun (WGS) entry which is preliminary data.</text>
</comment>
<gene>
    <name evidence="3" type="ORF">GRI69_05175</name>
</gene>
<name>A0A844XR43_9SPHN</name>
<evidence type="ECO:0000313" key="4">
    <source>
        <dbReference type="Proteomes" id="UP000448199"/>
    </source>
</evidence>
<protein>
    <recommendedName>
        <fullName evidence="5">Lipocalin-like domain-containing protein</fullName>
    </recommendedName>
</protein>
<dbReference type="AlphaFoldDB" id="A0A844XR43"/>
<reference evidence="3 4" key="1">
    <citation type="submission" date="2019-12" db="EMBL/GenBank/DDBJ databases">
        <title>Genomic-based taxomic classification of the family Erythrobacteraceae.</title>
        <authorList>
            <person name="Xu L."/>
        </authorList>
    </citation>
    <scope>NUCLEOTIDE SEQUENCE [LARGE SCALE GENOMIC DNA]</scope>
    <source>
        <strain evidence="3 4">DSM 17792</strain>
    </source>
</reference>
<dbReference type="Proteomes" id="UP000448199">
    <property type="component" value="Unassembled WGS sequence"/>
</dbReference>
<evidence type="ECO:0000256" key="2">
    <source>
        <dbReference type="SAM" id="SignalP"/>
    </source>
</evidence>
<sequence>MKKMMTALAAFTLATSMTACSSADDTEAVAETAGIAGDWMIDVDSAQWENDVGEYVLANGTYNCLSCNPPFEVAADGGWHDVEIPATDSIMMEVVDNNTVRSAGRLNGEDTGSSTWTVSEDGNALEVSWTNLRGDQPVTGKTNYTRSEAGPEGSHAVSGKWTTAGVSDIDEAGLRFSFGLDGDTITSQGNSESYTATLGGDAVAIDGNDAGEMVKVERTGDNSFLETYTRDGEVVGTTELTIDGDTLNGVSTDPRNGSVVRWSATRQ</sequence>
<feature type="region of interest" description="Disordered" evidence="1">
    <location>
        <begin position="136"/>
        <end position="159"/>
    </location>
</feature>
<dbReference type="EMBL" id="WTYC01000002">
    <property type="protein sequence ID" value="MXO47643.1"/>
    <property type="molecule type" value="Genomic_DNA"/>
</dbReference>
<feature type="compositionally biased region" description="Polar residues" evidence="1">
    <location>
        <begin position="136"/>
        <end position="146"/>
    </location>
</feature>
<evidence type="ECO:0000313" key="3">
    <source>
        <dbReference type="EMBL" id="MXO47643.1"/>
    </source>
</evidence>
<feature type="chain" id="PRO_5032775646" description="Lipocalin-like domain-containing protein" evidence="2">
    <location>
        <begin position="24"/>
        <end position="267"/>
    </location>
</feature>
<dbReference type="OrthoDB" id="5958677at2"/>
<dbReference type="PROSITE" id="PS51257">
    <property type="entry name" value="PROKAR_LIPOPROTEIN"/>
    <property type="match status" value="1"/>
</dbReference>
<organism evidence="3 4">
    <name type="scientific">Qipengyuania vulgaris</name>
    <dbReference type="NCBI Taxonomy" id="291985"/>
    <lineage>
        <taxon>Bacteria</taxon>
        <taxon>Pseudomonadati</taxon>
        <taxon>Pseudomonadota</taxon>
        <taxon>Alphaproteobacteria</taxon>
        <taxon>Sphingomonadales</taxon>
        <taxon>Erythrobacteraceae</taxon>
        <taxon>Qipengyuania</taxon>
    </lineage>
</organism>
<keyword evidence="2" id="KW-0732">Signal</keyword>
<proteinExistence type="predicted"/>
<dbReference type="RefSeq" id="WP_160727204.1">
    <property type="nucleotide sequence ID" value="NZ_WTYC01000002.1"/>
</dbReference>
<evidence type="ECO:0000256" key="1">
    <source>
        <dbReference type="SAM" id="MobiDB-lite"/>
    </source>
</evidence>
<accession>A0A844XR43</accession>
<keyword evidence="4" id="KW-1185">Reference proteome</keyword>